<keyword evidence="4" id="KW-1185">Reference proteome</keyword>
<gene>
    <name evidence="3" type="ORF">Psi02_38070</name>
</gene>
<feature type="transmembrane region" description="Helical" evidence="2">
    <location>
        <begin position="667"/>
        <end position="687"/>
    </location>
</feature>
<keyword evidence="2" id="KW-0472">Membrane</keyword>
<sequence>MYRVALVQNQSEMAHYGYADARQMVGDRGYRVELYTGDNISTLSRRMRDDDLDCVALASNALNDRTIMDELCTPEWAAELGRFLERDRGLLSFHQLGLAMRKGPTMRLLPDPLAAIRPVVRPATEPLVAGDPRLPRDAPHVALLYPNPVDAELVAERCMSLHNPRGLYWHYWDDVDLTDWDVLLSDALPQAGPRPLVVSTKESSRGRVVLSALPLDWQKQHELAANLFIYAVEGRHNTAVLAHRSREPVGFSYLLAGMRDRRLGFRVYDMEAEQDALIDHLTNGIHTSLVIEPAVDHRLPVPLERAVASSVGAGELRVFTFAEPRYGHSIRPLSVVSPELSPLRLLRSVEFQIHADMEGGYVDDSLWGHVETLQTLNELPECTGDFTKAMAESWVIVANHDRAGSYDEVFGASVALWWMRARCLGLDDSRTAETQRWLRRTILVCPDRDRAMAYVTFAGLRPLEREETEDLRGIVNRLKMGDADKPSEADLVVYLRAAVLADLMEIVPRIVDVLADCQDADSRWVDPITTATIVSALLDVHPLLRGLEGAGSTVARIEEVCLRAVVYILDELGRASGHAYPWGGKASVSVRCLQAWIKFDSLVDIPVHTVVDVLTDHHREGGAMASSRTALAVLEQMKQENQRLRQKLRVATDDAVAARRLGSRGKVAMLGTALALYLLVGVGGGMVANGGWSGLGQALGTGFGEAWGIHLSVLGLAAALLAVPWRQWFSRDNSRP</sequence>
<name>A0A8J3UKA6_9ACTN</name>
<proteinExistence type="predicted"/>
<dbReference type="Proteomes" id="UP000644610">
    <property type="component" value="Unassembled WGS sequence"/>
</dbReference>
<dbReference type="RefSeq" id="WP_203975854.1">
    <property type="nucleotide sequence ID" value="NZ_BAAAKY010000014.1"/>
</dbReference>
<evidence type="ECO:0000313" key="3">
    <source>
        <dbReference type="EMBL" id="GII47383.1"/>
    </source>
</evidence>
<keyword evidence="2" id="KW-0812">Transmembrane</keyword>
<feature type="transmembrane region" description="Helical" evidence="2">
    <location>
        <begin position="707"/>
        <end position="725"/>
    </location>
</feature>
<keyword evidence="2" id="KW-1133">Transmembrane helix</keyword>
<comment type="caution">
    <text evidence="3">The sequence shown here is derived from an EMBL/GenBank/DDBJ whole genome shotgun (WGS) entry which is preliminary data.</text>
</comment>
<feature type="coiled-coil region" evidence="1">
    <location>
        <begin position="627"/>
        <end position="654"/>
    </location>
</feature>
<reference evidence="3" key="1">
    <citation type="submission" date="2021-01" db="EMBL/GenBank/DDBJ databases">
        <title>Whole genome shotgun sequence of Planotetraspora silvatica NBRC 100141.</title>
        <authorList>
            <person name="Komaki H."/>
            <person name="Tamura T."/>
        </authorList>
    </citation>
    <scope>NUCLEOTIDE SEQUENCE</scope>
    <source>
        <strain evidence="3">NBRC 100141</strain>
    </source>
</reference>
<evidence type="ECO:0000256" key="2">
    <source>
        <dbReference type="SAM" id="Phobius"/>
    </source>
</evidence>
<dbReference type="AlphaFoldDB" id="A0A8J3UKA6"/>
<accession>A0A8J3UKA6</accession>
<evidence type="ECO:0000313" key="4">
    <source>
        <dbReference type="Proteomes" id="UP000644610"/>
    </source>
</evidence>
<dbReference type="EMBL" id="BOOQ01000024">
    <property type="protein sequence ID" value="GII47383.1"/>
    <property type="molecule type" value="Genomic_DNA"/>
</dbReference>
<keyword evidence="1" id="KW-0175">Coiled coil</keyword>
<organism evidence="3 4">
    <name type="scientific">Planotetraspora silvatica</name>
    <dbReference type="NCBI Taxonomy" id="234614"/>
    <lineage>
        <taxon>Bacteria</taxon>
        <taxon>Bacillati</taxon>
        <taxon>Actinomycetota</taxon>
        <taxon>Actinomycetes</taxon>
        <taxon>Streptosporangiales</taxon>
        <taxon>Streptosporangiaceae</taxon>
        <taxon>Planotetraspora</taxon>
    </lineage>
</organism>
<protein>
    <submittedName>
        <fullName evidence="3">Uncharacterized protein</fullName>
    </submittedName>
</protein>
<evidence type="ECO:0000256" key="1">
    <source>
        <dbReference type="SAM" id="Coils"/>
    </source>
</evidence>